<dbReference type="AlphaFoldDB" id="J9DD31"/>
<dbReference type="InParanoid" id="J9DD31"/>
<dbReference type="Pfam" id="PF13589">
    <property type="entry name" value="HATPase_c_3"/>
    <property type="match status" value="1"/>
</dbReference>
<proteinExistence type="predicted"/>
<feature type="coiled-coil region" evidence="1">
    <location>
        <begin position="340"/>
        <end position="385"/>
    </location>
</feature>
<evidence type="ECO:0000313" key="2">
    <source>
        <dbReference type="EMBL" id="EJW05379.1"/>
    </source>
</evidence>
<dbReference type="InterPro" id="IPR036890">
    <property type="entry name" value="HATPase_C_sf"/>
</dbReference>
<comment type="caution">
    <text evidence="2">The sequence shown here is derived from an EMBL/GenBank/DDBJ whole genome shotgun (WGS) entry which is preliminary data.</text>
</comment>
<dbReference type="SUPFAM" id="SSF55874">
    <property type="entry name" value="ATPase domain of HSP90 chaperone/DNA topoisomerase II/histidine kinase"/>
    <property type="match status" value="1"/>
</dbReference>
<reference evidence="3" key="2">
    <citation type="submission" date="2015-07" db="EMBL/GenBank/DDBJ databases">
        <title>Contrasting host-pathogen interactions and genome evolution in two generalist and specialist microsporidian pathogens of mosquitoes.</title>
        <authorList>
            <consortium name="The Broad Institute Genomics Platform"/>
            <consortium name="The Broad Institute Genome Sequencing Center for Infectious Disease"/>
            <person name="Cuomo C.A."/>
            <person name="Sanscrainte N.D."/>
            <person name="Goldberg J.M."/>
            <person name="Heiman D."/>
            <person name="Young S."/>
            <person name="Zeng Q."/>
            <person name="Becnel J.J."/>
            <person name="Birren B.W."/>
        </authorList>
    </citation>
    <scope>NUCLEOTIDE SEQUENCE [LARGE SCALE GENOMIC DNA]</scope>
    <source>
        <strain evidence="3">USNM 41457</strain>
    </source>
</reference>
<evidence type="ECO:0000313" key="3">
    <source>
        <dbReference type="Proteomes" id="UP000003163"/>
    </source>
</evidence>
<gene>
    <name evidence="2" type="ORF">EDEG_00577</name>
</gene>
<sequence>MRHIYFTKNTKISYIKKKLPVDPSKMFAETCSFPLNEKKSKDGRELRFSVMRGENSIQVRKLYNAVLHMLTLAKLACCFTEQQDRKRFVVDQHEITIGPKLIENVTSGYLKRSFPYVDEVICNAMDANTRRTHILKNLDADRGCDIIVTLIKKGELYNTVDFSHVYEQLNDEEAKDENNTSEGVSSKYPNAALAASDMIIFRDFGCGMDIDTLKTKLTSIGSTSNAGKEMIGRFGWGFFSIFSECRQATVRTKAIGSDTMYEVTLCPSSSSNKFEIVGVKDDFEEGTMIICYVNDNIHATEKDILDRIRSDFIGDVRFRNYSIKMSKSVNFLRDEYNNLKNQLISDVEKREKDVQQKNDEIKSEEENLEKMAKDLEEKELKILKEKNCKTRKKIKNQKMKKKKKIAR</sequence>
<accession>J9DD31</accession>
<keyword evidence="3" id="KW-1185">Reference proteome</keyword>
<evidence type="ECO:0000256" key="1">
    <source>
        <dbReference type="SAM" id="Coils"/>
    </source>
</evidence>
<reference evidence="2 3" key="1">
    <citation type="submission" date="2011-08" db="EMBL/GenBank/DDBJ databases">
        <authorList>
            <person name="Liu Z.J."/>
            <person name="Shi F.L."/>
            <person name="Lu J.Q."/>
            <person name="Li M."/>
            <person name="Wang Z.L."/>
        </authorList>
    </citation>
    <scope>NUCLEOTIDE SEQUENCE [LARGE SCALE GENOMIC DNA]</scope>
    <source>
        <strain evidence="2 3">USNM 41457</strain>
    </source>
</reference>
<keyword evidence="1" id="KW-0175">Coiled coil</keyword>
<name>J9DD31_EDHAE</name>
<dbReference type="EMBL" id="AFBI03000007">
    <property type="protein sequence ID" value="EJW05379.1"/>
    <property type="molecule type" value="Genomic_DNA"/>
</dbReference>
<dbReference type="Gene3D" id="3.30.565.10">
    <property type="entry name" value="Histidine kinase-like ATPase, C-terminal domain"/>
    <property type="match status" value="1"/>
</dbReference>
<dbReference type="HOGENOM" id="CLU_676184_0_0_1"/>
<evidence type="ECO:0008006" key="4">
    <source>
        <dbReference type="Google" id="ProtNLM"/>
    </source>
</evidence>
<protein>
    <recommendedName>
        <fullName evidence="4">Histidine kinase/HSP90-like ATPase domain-containing protein</fullName>
    </recommendedName>
</protein>
<dbReference type="VEuPathDB" id="MicrosporidiaDB:EDEG_00577"/>
<organism evidence="2 3">
    <name type="scientific">Edhazardia aedis (strain USNM 41457)</name>
    <name type="common">Microsporidian parasite</name>
    <dbReference type="NCBI Taxonomy" id="1003232"/>
    <lineage>
        <taxon>Eukaryota</taxon>
        <taxon>Fungi</taxon>
        <taxon>Fungi incertae sedis</taxon>
        <taxon>Microsporidia</taxon>
        <taxon>Edhazardia</taxon>
    </lineage>
</organism>
<dbReference type="Proteomes" id="UP000003163">
    <property type="component" value="Unassembled WGS sequence"/>
</dbReference>